<organism evidence="1 2">
    <name type="scientific">Rangifer tarandus platyrhynchus</name>
    <name type="common">Svalbard reindeer</name>
    <dbReference type="NCBI Taxonomy" id="3082113"/>
    <lineage>
        <taxon>Eukaryota</taxon>
        <taxon>Metazoa</taxon>
        <taxon>Chordata</taxon>
        <taxon>Craniata</taxon>
        <taxon>Vertebrata</taxon>
        <taxon>Euteleostomi</taxon>
        <taxon>Mammalia</taxon>
        <taxon>Eutheria</taxon>
        <taxon>Laurasiatheria</taxon>
        <taxon>Artiodactyla</taxon>
        <taxon>Ruminantia</taxon>
        <taxon>Pecora</taxon>
        <taxon>Cervidae</taxon>
        <taxon>Odocoileinae</taxon>
        <taxon>Rangifer</taxon>
    </lineage>
</organism>
<accession>A0ACB1KEB9</accession>
<name>A0ACB1KEB9_RANTA</name>
<dbReference type="Proteomes" id="UP001162501">
    <property type="component" value="Unassembled WGS sequence"/>
</dbReference>
<gene>
    <name evidence="1" type="ORF">MRATA1EN22A_LOCUS28923</name>
</gene>
<evidence type="ECO:0000313" key="1">
    <source>
        <dbReference type="EMBL" id="CAM9137492.1"/>
    </source>
</evidence>
<protein>
    <submittedName>
        <fullName evidence="1">Uncharacterized protein</fullName>
    </submittedName>
</protein>
<feature type="non-terminal residue" evidence="1">
    <location>
        <position position="104"/>
    </location>
</feature>
<comment type="caution">
    <text evidence="1">The sequence shown here is derived from an EMBL/GenBank/DDBJ whole genome shotgun (WGS) entry which is preliminary data.</text>
</comment>
<sequence length="104" mass="11508">MGPLWDLGPEPQGSWPGCLRAGQPPRGSGLGSETRLWDGEGIWTHLFVISGVRAREWNRETQPTEEQRLNGEISNTAWSYSDSGRLRKPPDCSCAYSGTPEMCT</sequence>
<reference evidence="1" key="1">
    <citation type="submission" date="2025-03" db="EMBL/GenBank/DDBJ databases">
        <authorList>
            <consortium name="ELIXIR-Norway"/>
            <consortium name="Elixir Norway"/>
        </authorList>
    </citation>
    <scope>NUCLEOTIDE SEQUENCE</scope>
</reference>
<evidence type="ECO:0000313" key="2">
    <source>
        <dbReference type="Proteomes" id="UP001162501"/>
    </source>
</evidence>
<dbReference type="EMBL" id="CATOBB020000322">
    <property type="protein sequence ID" value="CAM9137492.1"/>
    <property type="molecule type" value="Genomic_DNA"/>
</dbReference>
<proteinExistence type="predicted"/>